<dbReference type="AlphaFoldDB" id="W1TZ62"/>
<dbReference type="Proteomes" id="UP000018846">
    <property type="component" value="Unassembled WGS sequence"/>
</dbReference>
<comment type="caution">
    <text evidence="1">The sequence shown here is derived from an EMBL/GenBank/DDBJ whole genome shotgun (WGS) entry which is preliminary data.</text>
</comment>
<dbReference type="PATRIC" id="fig|1403946.3.peg.1402"/>
<sequence length="45" mass="5351">MAFCGTKKAVLLFFVTITRLEDYKWEQQKRGWDKNPTSNIKSEQN</sequence>
<protein>
    <submittedName>
        <fullName evidence="1">Uncharacterized protein</fullName>
    </submittedName>
</protein>
<reference evidence="1 2" key="1">
    <citation type="submission" date="2013-12" db="EMBL/GenBank/DDBJ databases">
        <title>A Varibaculum cambriense genome reconstructed from a premature infant gut community with otherwise low bacterial novelty that shifts toward anaerobic metabolism during the third week of life.</title>
        <authorList>
            <person name="Brown C.T."/>
            <person name="Sharon I."/>
            <person name="Thomas B.C."/>
            <person name="Castelle C.J."/>
            <person name="Morowitz M.J."/>
            <person name="Banfield J.F."/>
        </authorList>
    </citation>
    <scope>NUCLEOTIDE SEQUENCE [LARGE SCALE GENOMIC DNA]</scope>
    <source>
        <strain evidence="2">DORA_7</strain>
    </source>
</reference>
<proteinExistence type="predicted"/>
<dbReference type="EMBL" id="AZMF01000126">
    <property type="protein sequence ID" value="ETI84623.1"/>
    <property type="molecule type" value="Genomic_DNA"/>
</dbReference>
<gene>
    <name evidence="1" type="ORF">Q615_SPAC00126G0048</name>
</gene>
<organism evidence="1 2">
    <name type="scientific">Streptococcus anginosus DORA_7</name>
    <dbReference type="NCBI Taxonomy" id="1403946"/>
    <lineage>
        <taxon>Bacteria</taxon>
        <taxon>Bacillati</taxon>
        <taxon>Bacillota</taxon>
        <taxon>Bacilli</taxon>
        <taxon>Lactobacillales</taxon>
        <taxon>Streptococcaceae</taxon>
        <taxon>Streptococcus</taxon>
        <taxon>Streptococcus anginosus group</taxon>
    </lineage>
</organism>
<name>W1TZ62_STRAP</name>
<evidence type="ECO:0000313" key="2">
    <source>
        <dbReference type="Proteomes" id="UP000018846"/>
    </source>
</evidence>
<evidence type="ECO:0000313" key="1">
    <source>
        <dbReference type="EMBL" id="ETI84623.1"/>
    </source>
</evidence>
<accession>W1TZ62</accession>